<proteinExistence type="predicted"/>
<feature type="region of interest" description="Disordered" evidence="1">
    <location>
        <begin position="223"/>
        <end position="299"/>
    </location>
</feature>
<evidence type="ECO:0000313" key="3">
    <source>
        <dbReference type="Proteomes" id="UP000093366"/>
    </source>
</evidence>
<accession>A0A1C0TVN5</accession>
<evidence type="ECO:0008006" key="4">
    <source>
        <dbReference type="Google" id="ProtNLM"/>
    </source>
</evidence>
<dbReference type="InterPro" id="IPR009228">
    <property type="entry name" value="Capsid_scaffold_GpO"/>
</dbReference>
<dbReference type="AlphaFoldDB" id="A0A1C0TVN5"/>
<evidence type="ECO:0000313" key="2">
    <source>
        <dbReference type="EMBL" id="OCQ23383.1"/>
    </source>
</evidence>
<organism evidence="2 3">
    <name type="scientific">Pseudoalteromonas luteoviolacea</name>
    <dbReference type="NCBI Taxonomy" id="43657"/>
    <lineage>
        <taxon>Bacteria</taxon>
        <taxon>Pseudomonadati</taxon>
        <taxon>Pseudomonadota</taxon>
        <taxon>Gammaproteobacteria</taxon>
        <taxon>Alteromonadales</taxon>
        <taxon>Pseudoalteromonadaceae</taxon>
        <taxon>Pseudoalteromonas</taxon>
    </lineage>
</organism>
<evidence type="ECO:0000256" key="1">
    <source>
        <dbReference type="SAM" id="MobiDB-lite"/>
    </source>
</evidence>
<dbReference type="OrthoDB" id="5625143at2"/>
<sequence length="299" mass="33176">MSGQLRTIPLTIAAVGLTVDGREIEEQDVNDIVETYNPNMYGARINIDHYADWSGWKAEALSSVKLNGGMLGDVISVTTEKNEDGVQVLKAVLAPNASFVLLNQADQHVYFSIEIDRNFRDTGKTYLTGLAVTDYPASAYTSRAKFSKESGIENKDVSFLRADLGLYSEIEKPSKKPFFKNIFNKEATMPLTDQDKADIGKAVADALNPSFTQLNTSLAEFNKQNQQEAEDQQEEGQGGTQNKELTEQLTQISEKLNKTDEKFNQLQDKFDELSTEEADDTTDADDEPTGDEGKYSNLL</sequence>
<feature type="compositionally biased region" description="Acidic residues" evidence="1">
    <location>
        <begin position="273"/>
        <end position="290"/>
    </location>
</feature>
<dbReference type="EMBL" id="MAUJ01000001">
    <property type="protein sequence ID" value="OCQ23383.1"/>
    <property type="molecule type" value="Genomic_DNA"/>
</dbReference>
<protein>
    <recommendedName>
        <fullName evidence="4">Phage capsid protein</fullName>
    </recommendedName>
</protein>
<dbReference type="Proteomes" id="UP000093366">
    <property type="component" value="Unassembled WGS sequence"/>
</dbReference>
<feature type="compositionally biased region" description="Basic and acidic residues" evidence="1">
    <location>
        <begin position="255"/>
        <end position="272"/>
    </location>
</feature>
<comment type="caution">
    <text evidence="2">The sequence shown here is derived from an EMBL/GenBank/DDBJ whole genome shotgun (WGS) entry which is preliminary data.</text>
</comment>
<dbReference type="Pfam" id="PF05929">
    <property type="entry name" value="Phage_GPO"/>
    <property type="match status" value="1"/>
</dbReference>
<dbReference type="RefSeq" id="WP_065789401.1">
    <property type="nucleotide sequence ID" value="NZ_MAUJ01000001.1"/>
</dbReference>
<name>A0A1C0TVN5_9GAMM</name>
<gene>
    <name evidence="2" type="ORF">A7985_05430</name>
</gene>
<reference evidence="3" key="1">
    <citation type="submission" date="2016-07" db="EMBL/GenBank/DDBJ databases">
        <authorList>
            <person name="Florea S."/>
            <person name="Webb J.S."/>
            <person name="Jaromczyk J."/>
            <person name="Schardl C.L."/>
        </authorList>
    </citation>
    <scope>NUCLEOTIDE SEQUENCE [LARGE SCALE GENOMIC DNA]</scope>
    <source>
        <strain evidence="3">IPB1</strain>
    </source>
</reference>